<feature type="region of interest" description="Disordered" evidence="1">
    <location>
        <begin position="1"/>
        <end position="28"/>
    </location>
</feature>
<comment type="caution">
    <text evidence="2">The sequence shown here is derived from an EMBL/GenBank/DDBJ whole genome shotgun (WGS) entry which is preliminary data.</text>
</comment>
<reference evidence="2" key="1">
    <citation type="submission" date="2020-11" db="EMBL/GenBank/DDBJ databases">
        <authorList>
            <consortium name="DOE Joint Genome Institute"/>
            <person name="Ahrendt S."/>
            <person name="Riley R."/>
            <person name="Andreopoulos W."/>
            <person name="LaButti K."/>
            <person name="Pangilinan J."/>
            <person name="Ruiz-duenas F.J."/>
            <person name="Barrasa J.M."/>
            <person name="Sanchez-Garcia M."/>
            <person name="Camarero S."/>
            <person name="Miyauchi S."/>
            <person name="Serrano A."/>
            <person name="Linde D."/>
            <person name="Babiker R."/>
            <person name="Drula E."/>
            <person name="Ayuso-Fernandez I."/>
            <person name="Pacheco R."/>
            <person name="Padilla G."/>
            <person name="Ferreira P."/>
            <person name="Barriuso J."/>
            <person name="Kellner H."/>
            <person name="Castanera R."/>
            <person name="Alfaro M."/>
            <person name="Ramirez L."/>
            <person name="Pisabarro A.G."/>
            <person name="Kuo A."/>
            <person name="Tritt A."/>
            <person name="Lipzen A."/>
            <person name="He G."/>
            <person name="Yan M."/>
            <person name="Ng V."/>
            <person name="Cullen D."/>
            <person name="Martin F."/>
            <person name="Rosso M.-N."/>
            <person name="Henrissat B."/>
            <person name="Hibbett D."/>
            <person name="Martinez A.T."/>
            <person name="Grigoriev I.V."/>
        </authorList>
    </citation>
    <scope>NUCLEOTIDE SEQUENCE</scope>
    <source>
        <strain evidence="2">AH 44721</strain>
    </source>
</reference>
<feature type="compositionally biased region" description="Low complexity" evidence="1">
    <location>
        <begin position="1414"/>
        <end position="1424"/>
    </location>
</feature>
<feature type="region of interest" description="Disordered" evidence="1">
    <location>
        <begin position="1141"/>
        <end position="1160"/>
    </location>
</feature>
<dbReference type="OrthoDB" id="2591260at2759"/>
<dbReference type="SUPFAM" id="SSF48371">
    <property type="entry name" value="ARM repeat"/>
    <property type="match status" value="1"/>
</dbReference>
<evidence type="ECO:0008006" key="4">
    <source>
        <dbReference type="Google" id="ProtNLM"/>
    </source>
</evidence>
<evidence type="ECO:0000256" key="1">
    <source>
        <dbReference type="SAM" id="MobiDB-lite"/>
    </source>
</evidence>
<feature type="region of interest" description="Disordered" evidence="1">
    <location>
        <begin position="1485"/>
        <end position="1534"/>
    </location>
</feature>
<evidence type="ECO:0000313" key="2">
    <source>
        <dbReference type="EMBL" id="KAF8904105.1"/>
    </source>
</evidence>
<gene>
    <name evidence="2" type="ORF">CPB84DRAFT_1845496</name>
</gene>
<keyword evidence="3" id="KW-1185">Reference proteome</keyword>
<feature type="compositionally biased region" description="Basic residues" evidence="1">
    <location>
        <begin position="1261"/>
        <end position="1279"/>
    </location>
</feature>
<feature type="region of interest" description="Disordered" evidence="1">
    <location>
        <begin position="1393"/>
        <end position="1460"/>
    </location>
</feature>
<protein>
    <recommendedName>
        <fullName evidence="4">Telomere-associated protein Rif1 N-terminal domain-containing protein</fullName>
    </recommendedName>
</protein>
<dbReference type="Proteomes" id="UP000724874">
    <property type="component" value="Unassembled WGS sequence"/>
</dbReference>
<evidence type="ECO:0000313" key="3">
    <source>
        <dbReference type="Proteomes" id="UP000724874"/>
    </source>
</evidence>
<proteinExistence type="predicted"/>
<sequence>MSVLLTPPNSSHRADKEKENKYPAPVAGPSTRTVVWAPENSIHCLGTPPKLTTISSRSRPKVSKSILKKASQTNLLAVPVPTKQREVTPEPKDPLVNLDYLDRPVNQIISNDSPDEASLRQLIEGYNVLAARLRTCVTDSTDADASWPLFQPLRKNADAFVDAVVRDLGRALVDPLVHRNQAEEGDALGAPKFTLPSPQKSPMKKKGGMTAEQVKYARDVCTTCQSVIRLLSAILSIKAVYSVFEEKQLGRILTALLAIPMAEELPTPNARKTCALAIWLIQVQRLPATVLQPAADRIAYALRRGLDGELGKEGKKGSVSDGLKAIHDLSVYLPDVFVPAFTQLLPSVLCNLLANTFNLRTQACHALGGFILGSISLPLCPVHTKIASIISTFITTVAPPDAKSPRSPKSPPRIPEAAIVRTLRTTLICVDPTHVAQGPVWGFSVLASFVVGLRSRLCEDAKVNRILSTLLSLGMRHKKSSVRALCCITWRPVTWVYFQPPLPVDSDEGEEEVDKEAVSTITPAQVRGVHLKVMKSVVEMQAGVSAIAAFLAEKNGSTDDEALQHVLEILQTMATKPGPTCKETEETLRHLTSRPSSSREKVEPWDFNLLLPKSLFSSSPGLLTADYKNMRNAVQELYEQVAMIHDIRYLTAEEMSKPWMFDETEVPENLVETWSNLLKANVSVRQENDGEHEIIQFAYSAVLYLVDIANDPSLDLRPLKVTDILAAGTSDVPGGSDDTVPDIDGPATLTNAELRMRVIHRLWGVMKIIIPHDLLVRAAEKLLDGLVENWELLVPECSRLDGSSNEDDLESPRNSWISLCMDVLGLCHPETFKLFWCCETDAVENLSRWHWTGEFTRAIWKMSVDMFMDGGDRWQDGIVLLGVPFSDRHSWNHSSEDYNSWEDLLSSTSSKALDDGVELIQILDRLASFVSNFQTPGLHPSPSTRLVDFMFSNINAGDMSDLPLQVLELASSTLRATYPPEPRNKQVGMWMVRSIANVIEHCPVELSLSLLQAMEDGLCLWLADECQTWSEDELNYDIIPLYQHILVRIQALPESLETLTAVESILNSVFTKKALPSAVEAFKDYWNLSYSRVPEPEDGWSDTVTHCLRATGILPPLVSTESTSTSPLAPAFVLPLPAPQTPTSSSFTTPSTVFTKVSSPERPQKVFPTFPIMPSTPLSPVRQRRRSSSSTNRTPLSAIQLCNSSIKRRRLMSDGESDMEKENQVSYSPLSVTERIAGLKVNGKKRQLEEDDELPEPTPTKKLKSKMKPRNKPPAKKMRATSPAPSTVSSNESEDERWVESTLVSELSFPKKGTTPAPLEASKFRTYARRRRGSSFNSLETPSPPTGLMMKERNHTASLDRLATPVKKIDFTKVQIRRSSSIPESLLASVANRKRKRTASFPGNDDEENHEFDPPAQTLRPLAARPRRHLKRAYTIPSSDSDISVPPMSSDDDPHIGQVTPHHVVSPVLSRRSILELASSSLSATKGLFGHSPESDGSVASESDSESPTKEFVSRQLQRMGSESKFSKTLPIPN</sequence>
<name>A0A9P5NTP3_GYMJU</name>
<feature type="region of interest" description="Disordered" evidence="1">
    <location>
        <begin position="1165"/>
        <end position="1198"/>
    </location>
</feature>
<feature type="region of interest" description="Disordered" evidence="1">
    <location>
        <begin position="1241"/>
        <end position="1350"/>
    </location>
</feature>
<feature type="compositionally biased region" description="Low complexity" evidence="1">
    <location>
        <begin position="1437"/>
        <end position="1449"/>
    </location>
</feature>
<organism evidence="2 3">
    <name type="scientific">Gymnopilus junonius</name>
    <name type="common">Spectacular rustgill mushroom</name>
    <name type="synonym">Gymnopilus spectabilis subsp. junonius</name>
    <dbReference type="NCBI Taxonomy" id="109634"/>
    <lineage>
        <taxon>Eukaryota</taxon>
        <taxon>Fungi</taxon>
        <taxon>Dikarya</taxon>
        <taxon>Basidiomycota</taxon>
        <taxon>Agaricomycotina</taxon>
        <taxon>Agaricomycetes</taxon>
        <taxon>Agaricomycetidae</taxon>
        <taxon>Agaricales</taxon>
        <taxon>Agaricineae</taxon>
        <taxon>Hymenogastraceae</taxon>
        <taxon>Gymnopilus</taxon>
    </lineage>
</organism>
<feature type="compositionally biased region" description="Basic and acidic residues" evidence="1">
    <location>
        <begin position="12"/>
        <end position="21"/>
    </location>
</feature>
<dbReference type="EMBL" id="JADNYJ010000027">
    <property type="protein sequence ID" value="KAF8904105.1"/>
    <property type="molecule type" value="Genomic_DNA"/>
</dbReference>
<dbReference type="InterPro" id="IPR016024">
    <property type="entry name" value="ARM-type_fold"/>
</dbReference>
<accession>A0A9P5NTP3</accession>